<evidence type="ECO:0000256" key="1">
    <source>
        <dbReference type="SAM" id="MobiDB-lite"/>
    </source>
</evidence>
<keyword evidence="3" id="KW-1185">Reference proteome</keyword>
<evidence type="ECO:0000313" key="3">
    <source>
        <dbReference type="Proteomes" id="UP000464507"/>
    </source>
</evidence>
<feature type="compositionally biased region" description="Basic and acidic residues" evidence="1">
    <location>
        <begin position="226"/>
        <end position="253"/>
    </location>
</feature>
<dbReference type="Proteomes" id="UP000464507">
    <property type="component" value="Chromosome"/>
</dbReference>
<feature type="region of interest" description="Disordered" evidence="1">
    <location>
        <begin position="1"/>
        <end position="24"/>
    </location>
</feature>
<gene>
    <name evidence="2" type="ORF">BHD05_04085</name>
</gene>
<organism evidence="2 3">
    <name type="scientific">Marisediminicola antarctica</name>
    <dbReference type="NCBI Taxonomy" id="674079"/>
    <lineage>
        <taxon>Bacteria</taxon>
        <taxon>Bacillati</taxon>
        <taxon>Actinomycetota</taxon>
        <taxon>Actinomycetes</taxon>
        <taxon>Micrococcales</taxon>
        <taxon>Microbacteriaceae</taxon>
        <taxon>Marisediminicola</taxon>
    </lineage>
</organism>
<dbReference type="AlphaFoldDB" id="A0A7L5AEV7"/>
<dbReference type="InterPro" id="IPR025449">
    <property type="entry name" value="JetB"/>
</dbReference>
<dbReference type="OrthoDB" id="3725402at2"/>
<sequence length="263" mass="28468">MTPARTAQQKPQSADAQSAEAPGDDESAASATLFVGDTGTLDLDTRLALVKLLRGPFLDGSREPARWAALRRSEVSVRRYLSEIFLLLVIDEVERIAFTQQASESDAVIPSVLRQVPLTMIDSALVLFLRGQLSAVAGTGQRAIVGYDDIVAQLTPYRREGTTDESAHLKRMNGAVRKMIDAGVLANTSTEGRYEISPVLRILFPAEQIAALTDAYEALRGADATDARLDLPDEAPDEHQSAEHQSTETRNDDTDTASAEETA</sequence>
<accession>A0A7L5AEV7</accession>
<dbReference type="Pfam" id="PF13835">
    <property type="entry name" value="DUF4194"/>
    <property type="match status" value="1"/>
</dbReference>
<proteinExistence type="predicted"/>
<dbReference type="KEGG" id="mant:BHD05_04085"/>
<dbReference type="EMBL" id="CP017146">
    <property type="protein sequence ID" value="QHO68940.1"/>
    <property type="molecule type" value="Genomic_DNA"/>
</dbReference>
<name>A0A7L5AEV7_9MICO</name>
<reference evidence="2 3" key="1">
    <citation type="submission" date="2016-09" db="EMBL/GenBank/DDBJ databases">
        <title>Complete genome sequence of microbes from the polar regions.</title>
        <authorList>
            <person name="Liao L."/>
            <person name="Chen B."/>
        </authorList>
    </citation>
    <scope>NUCLEOTIDE SEQUENCE [LARGE SCALE GENOMIC DNA]</scope>
    <source>
        <strain evidence="2 3">ZS314</strain>
    </source>
</reference>
<evidence type="ECO:0008006" key="4">
    <source>
        <dbReference type="Google" id="ProtNLM"/>
    </source>
</evidence>
<dbReference type="RefSeq" id="WP_161885302.1">
    <property type="nucleotide sequence ID" value="NZ_CP017146.1"/>
</dbReference>
<feature type="region of interest" description="Disordered" evidence="1">
    <location>
        <begin position="226"/>
        <end position="263"/>
    </location>
</feature>
<protein>
    <recommendedName>
        <fullName evidence="4">DUF4194 domain-containing protein</fullName>
    </recommendedName>
</protein>
<evidence type="ECO:0000313" key="2">
    <source>
        <dbReference type="EMBL" id="QHO68940.1"/>
    </source>
</evidence>
<feature type="compositionally biased region" description="Polar residues" evidence="1">
    <location>
        <begin position="1"/>
        <end position="16"/>
    </location>
</feature>